<evidence type="ECO:0000313" key="1">
    <source>
        <dbReference type="EMBL" id="KAL1122678.1"/>
    </source>
</evidence>
<dbReference type="PANTHER" id="PTHR20973">
    <property type="entry name" value="NON-SMC ELEMENT 1-RELATED"/>
    <property type="match status" value="1"/>
</dbReference>
<dbReference type="AlphaFoldDB" id="A0ABD0YS89"/>
<keyword evidence="2" id="KW-1185">Reference proteome</keyword>
<protein>
    <recommendedName>
        <fullName evidence="3">Non-structural maintenance of chromosomes element 1 homolog</fullName>
    </recommendedName>
</protein>
<dbReference type="Gene3D" id="3.90.1150.220">
    <property type="match status" value="1"/>
</dbReference>
<dbReference type="InterPro" id="IPR036388">
    <property type="entry name" value="WH-like_DNA-bd_sf"/>
</dbReference>
<dbReference type="EMBL" id="JBFDAA010000013">
    <property type="protein sequence ID" value="KAL1122678.1"/>
    <property type="molecule type" value="Genomic_DNA"/>
</dbReference>
<dbReference type="InterPro" id="IPR013083">
    <property type="entry name" value="Znf_RING/FYVE/PHD"/>
</dbReference>
<dbReference type="Gene3D" id="3.30.40.10">
    <property type="entry name" value="Zinc/RING finger domain, C3HC4 (zinc finger)"/>
    <property type="match status" value="1"/>
</dbReference>
<name>A0ABD0YS89_9HEMI</name>
<proteinExistence type="predicted"/>
<dbReference type="SUPFAM" id="SSF57903">
    <property type="entry name" value="FYVE/PHD zinc finger"/>
    <property type="match status" value="1"/>
</dbReference>
<dbReference type="InterPro" id="IPR011011">
    <property type="entry name" value="Znf_FYVE_PHD"/>
</dbReference>
<accession>A0ABD0YS89</accession>
<dbReference type="Proteomes" id="UP001558652">
    <property type="component" value="Unassembled WGS sequence"/>
</dbReference>
<dbReference type="InterPro" id="IPR011513">
    <property type="entry name" value="Nse1"/>
</dbReference>
<organism evidence="1 2">
    <name type="scientific">Ranatra chinensis</name>
    <dbReference type="NCBI Taxonomy" id="642074"/>
    <lineage>
        <taxon>Eukaryota</taxon>
        <taxon>Metazoa</taxon>
        <taxon>Ecdysozoa</taxon>
        <taxon>Arthropoda</taxon>
        <taxon>Hexapoda</taxon>
        <taxon>Insecta</taxon>
        <taxon>Pterygota</taxon>
        <taxon>Neoptera</taxon>
        <taxon>Paraneoptera</taxon>
        <taxon>Hemiptera</taxon>
        <taxon>Heteroptera</taxon>
        <taxon>Panheteroptera</taxon>
        <taxon>Nepomorpha</taxon>
        <taxon>Nepidae</taxon>
        <taxon>Ranatrinae</taxon>
        <taxon>Ranatra</taxon>
    </lineage>
</organism>
<evidence type="ECO:0000313" key="2">
    <source>
        <dbReference type="Proteomes" id="UP001558652"/>
    </source>
</evidence>
<comment type="caution">
    <text evidence="1">The sequence shown here is derived from an EMBL/GenBank/DDBJ whole genome shotgun (WGS) entry which is preliminary data.</text>
</comment>
<reference evidence="1 2" key="1">
    <citation type="submission" date="2024-07" db="EMBL/GenBank/DDBJ databases">
        <title>Chromosome-level genome assembly of the water stick insect Ranatra chinensis (Heteroptera: Nepidae).</title>
        <authorList>
            <person name="Liu X."/>
        </authorList>
    </citation>
    <scope>NUCLEOTIDE SEQUENCE [LARGE SCALE GENOMIC DNA]</scope>
    <source>
        <strain evidence="1">Cailab_2021Rc</strain>
        <tissue evidence="1">Muscle</tissue>
    </source>
</reference>
<dbReference type="Gene3D" id="1.10.10.10">
    <property type="entry name" value="Winged helix-like DNA-binding domain superfamily/Winged helix DNA-binding domain"/>
    <property type="match status" value="1"/>
</dbReference>
<evidence type="ECO:0008006" key="3">
    <source>
        <dbReference type="Google" id="ProtNLM"/>
    </source>
</evidence>
<sequence>MSVGASYKLEFRSLLQTIMFRKIIPFKLLQDLHNRHPGDNSDLDDVICKMNETLNTLHQRIKICHCELTGEKLCVFVSTVEREYQKKYKIFDGPQEEYFLLIVNHIICSSEDGYIGSVDALNLSSKITTPVTGSVAEHYLQLYVKKGYLLVPSIGKYCLSMLAITELEPYFTQFEDYLKHCFVCKRAGFIGLKCNNCEKFIHKHCHSNFNQFKPGSKPICPSCKQELPFLDQ</sequence>
<gene>
    <name evidence="1" type="ORF">AAG570_003005</name>
</gene>
<dbReference type="PANTHER" id="PTHR20973:SF0">
    <property type="entry name" value="NON-STRUCTURAL MAINTENANCE OF CHROMOSOMES ELEMENT 1 HOMOLOG"/>
    <property type="match status" value="1"/>
</dbReference>